<evidence type="ECO:0000313" key="3">
    <source>
        <dbReference type="EMBL" id="GIZ36975.1"/>
    </source>
</evidence>
<dbReference type="PANTHER" id="PTHR14689">
    <property type="entry name" value="PHORBOL-ESTER_DAG-TYPE DOMAIN-CONTAINING PROTEIN"/>
    <property type="match status" value="1"/>
</dbReference>
<feature type="compositionally biased region" description="Basic and acidic residues" evidence="1">
    <location>
        <begin position="341"/>
        <end position="350"/>
    </location>
</feature>
<feature type="compositionally biased region" description="Low complexity" evidence="1">
    <location>
        <begin position="322"/>
        <end position="335"/>
    </location>
</feature>
<dbReference type="AlphaFoldDB" id="A0A9P3FBW2"/>
<dbReference type="OrthoDB" id="21499at2759"/>
<comment type="caution">
    <text evidence="3">The sequence shown here is derived from an EMBL/GenBank/DDBJ whole genome shotgun (WGS) entry which is preliminary data.</text>
</comment>
<feature type="region of interest" description="Disordered" evidence="1">
    <location>
        <begin position="543"/>
        <end position="570"/>
    </location>
</feature>
<evidence type="ECO:0000313" key="4">
    <source>
        <dbReference type="Proteomes" id="UP000825890"/>
    </source>
</evidence>
<gene>
    <name evidence="3" type="ORF">CKM354_000043900</name>
</gene>
<dbReference type="Pfam" id="PF13926">
    <property type="entry name" value="DUF4211"/>
    <property type="match status" value="1"/>
</dbReference>
<dbReference type="GO" id="GO:0005634">
    <property type="term" value="C:nucleus"/>
    <property type="evidence" value="ECO:0007669"/>
    <property type="project" value="TreeGrafter"/>
</dbReference>
<name>A0A9P3FBW2_9PEZI</name>
<keyword evidence="4" id="KW-1185">Reference proteome</keyword>
<reference evidence="3 4" key="1">
    <citation type="submission" date="2021-01" db="EMBL/GenBank/DDBJ databases">
        <title>Cercospora kikuchii MAFF 305040 whole genome shotgun sequence.</title>
        <authorList>
            <person name="Kashiwa T."/>
            <person name="Suzuki T."/>
        </authorList>
    </citation>
    <scope>NUCLEOTIDE SEQUENCE [LARGE SCALE GENOMIC DNA]</scope>
    <source>
        <strain evidence="3 4">MAFF 305040</strain>
    </source>
</reference>
<dbReference type="Proteomes" id="UP000825890">
    <property type="component" value="Unassembled WGS sequence"/>
</dbReference>
<protein>
    <recommendedName>
        <fullName evidence="2">DUF4211 domain-containing protein</fullName>
    </recommendedName>
</protein>
<dbReference type="GeneID" id="68286014"/>
<feature type="region of interest" description="Disordered" evidence="1">
    <location>
        <begin position="1"/>
        <end position="397"/>
    </location>
</feature>
<feature type="compositionally biased region" description="Low complexity" evidence="1">
    <location>
        <begin position="555"/>
        <end position="568"/>
    </location>
</feature>
<dbReference type="InterPro" id="IPR025451">
    <property type="entry name" value="DUF4211"/>
</dbReference>
<proteinExistence type="predicted"/>
<accession>A0A9P3FBW2</accession>
<organism evidence="3 4">
    <name type="scientific">Cercospora kikuchii</name>
    <dbReference type="NCBI Taxonomy" id="84275"/>
    <lineage>
        <taxon>Eukaryota</taxon>
        <taxon>Fungi</taxon>
        <taxon>Dikarya</taxon>
        <taxon>Ascomycota</taxon>
        <taxon>Pezizomycotina</taxon>
        <taxon>Dothideomycetes</taxon>
        <taxon>Dothideomycetidae</taxon>
        <taxon>Mycosphaerellales</taxon>
        <taxon>Mycosphaerellaceae</taxon>
        <taxon>Cercospora</taxon>
    </lineage>
</organism>
<dbReference type="RefSeq" id="XP_044651462.1">
    <property type="nucleotide sequence ID" value="XM_044795527.1"/>
</dbReference>
<sequence>MPRTKSSRKRQSRLEFTPLPSSSPASKHYNEQIRSRAAAVTIEDSPNPTRHARSLRDDDEDDDATLPTPGATAPDAVGDSDSEPVRTTQRRQDRSSPAPQSSRSTRRAKARQQQLDFTRARHPDTFDAPVKVASSHPVSSGKGVFSSAGQSKMIELSSDSDSDLPSAKKVMARAKDKRRVEDKRGRITRSSQRPVVLSDSDQEGIVVASKKSPVEEASGAEDSGDDMPTTQGIMPRKRKRRTSDDDFISDSPPAAADSDDDVVEVRRPKRKRLQHTSDEEEDEDEETHQNVKTPRRRLAKRSRQLSQREKEDLAEDLADLGSSSEARSSPRSPRSTQSAEKNARLKALEKLKRKRGRALEVVSEAPEGLHEGETGSQNDADAADDSEVEEIRPPLSSHQMFRADEGDEDFLVDEEEGDEDLLGIPDGMPLQYTKYASMKGKELFHFAISWMVQKKINPGPDMNAEIYDLTFRKLDDEVRGLASSKFTSSAWTADFTIALQARPEIAYHRSEIPLKDKCDACNRSQHPATYEVQFQKKPYSRATLDPLDDQDESESSSSSSSNNEVNDSGALPDYDALGREVLPENTIFYVGKFCTANAITAHALSHWKYQLYDVVVTWLEQAGYFKPDKVLQRDKSSTKKRKKQARKIMKRMEDEGELRSLWKTFRDAIDDARNSKTQSRFGGDSP</sequence>
<evidence type="ECO:0000259" key="2">
    <source>
        <dbReference type="Pfam" id="PF13926"/>
    </source>
</evidence>
<feature type="domain" description="DUF4211" evidence="2">
    <location>
        <begin position="409"/>
        <end position="544"/>
    </location>
</feature>
<dbReference type="PANTHER" id="PTHR14689:SF0">
    <property type="entry name" value="COILED-COIL DOMAIN-CONTAINING PROTEIN 82"/>
    <property type="match status" value="1"/>
</dbReference>
<feature type="compositionally biased region" description="Basic residues" evidence="1">
    <location>
        <begin position="293"/>
        <end position="303"/>
    </location>
</feature>
<feature type="compositionally biased region" description="Basic residues" evidence="1">
    <location>
        <begin position="1"/>
        <end position="11"/>
    </location>
</feature>
<evidence type="ECO:0000256" key="1">
    <source>
        <dbReference type="SAM" id="MobiDB-lite"/>
    </source>
</evidence>
<dbReference type="EMBL" id="BOLY01000001">
    <property type="protein sequence ID" value="GIZ36975.1"/>
    <property type="molecule type" value="Genomic_DNA"/>
</dbReference>